<dbReference type="Gene3D" id="3.30.160.60">
    <property type="entry name" value="Classic Zinc Finger"/>
    <property type="match status" value="3"/>
</dbReference>
<gene>
    <name evidence="7" type="ORF">CTOB1V02_LOCUS11727</name>
</gene>
<name>A0A7R8ZTJ1_9CRUS</name>
<accession>A0A7R8ZTJ1</accession>
<feature type="non-terminal residue" evidence="7">
    <location>
        <position position="248"/>
    </location>
</feature>
<comment type="subcellular location">
    <subcellularLocation>
        <location evidence="1">Nucleus</location>
    </subcellularLocation>
</comment>
<protein>
    <submittedName>
        <fullName evidence="7">Uncharacterized protein</fullName>
    </submittedName>
</protein>
<keyword evidence="4" id="KW-0863">Zinc-finger</keyword>
<keyword evidence="3" id="KW-0677">Repeat</keyword>
<dbReference type="GO" id="GO:0005634">
    <property type="term" value="C:nucleus"/>
    <property type="evidence" value="ECO:0007669"/>
    <property type="project" value="UniProtKB-SubCell"/>
</dbReference>
<evidence type="ECO:0000256" key="3">
    <source>
        <dbReference type="ARBA" id="ARBA00022737"/>
    </source>
</evidence>
<dbReference type="GO" id="GO:0008270">
    <property type="term" value="F:zinc ion binding"/>
    <property type="evidence" value="ECO:0007669"/>
    <property type="project" value="UniProtKB-KW"/>
</dbReference>
<evidence type="ECO:0000256" key="1">
    <source>
        <dbReference type="ARBA" id="ARBA00004123"/>
    </source>
</evidence>
<keyword evidence="5" id="KW-0862">Zinc</keyword>
<dbReference type="PROSITE" id="PS50157">
    <property type="entry name" value="ZINC_FINGER_C2H2_2"/>
    <property type="match status" value="4"/>
</dbReference>
<dbReference type="PROSITE" id="PS00028">
    <property type="entry name" value="ZINC_FINGER_C2H2_1"/>
    <property type="match status" value="3"/>
</dbReference>
<dbReference type="SUPFAM" id="SSF57667">
    <property type="entry name" value="beta-beta-alpha zinc fingers"/>
    <property type="match status" value="3"/>
</dbReference>
<proteinExistence type="predicted"/>
<dbReference type="InterPro" id="IPR013087">
    <property type="entry name" value="Znf_C2H2_type"/>
</dbReference>
<dbReference type="Pfam" id="PF13894">
    <property type="entry name" value="zf-C2H2_4"/>
    <property type="match status" value="2"/>
</dbReference>
<dbReference type="InterPro" id="IPR036236">
    <property type="entry name" value="Znf_C2H2_sf"/>
</dbReference>
<evidence type="ECO:0000256" key="6">
    <source>
        <dbReference type="ARBA" id="ARBA00023242"/>
    </source>
</evidence>
<evidence type="ECO:0000256" key="2">
    <source>
        <dbReference type="ARBA" id="ARBA00022723"/>
    </source>
</evidence>
<evidence type="ECO:0000256" key="4">
    <source>
        <dbReference type="ARBA" id="ARBA00022771"/>
    </source>
</evidence>
<reference evidence="7" key="1">
    <citation type="submission" date="2020-11" db="EMBL/GenBank/DDBJ databases">
        <authorList>
            <person name="Tran Van P."/>
        </authorList>
    </citation>
    <scope>NUCLEOTIDE SEQUENCE</scope>
</reference>
<dbReference type="SMART" id="SM00355">
    <property type="entry name" value="ZnF_C2H2"/>
    <property type="match status" value="4"/>
</dbReference>
<keyword evidence="6" id="KW-0539">Nucleus</keyword>
<feature type="non-terminal residue" evidence="7">
    <location>
        <position position="1"/>
    </location>
</feature>
<dbReference type="PANTHER" id="PTHR24406">
    <property type="entry name" value="TRANSCRIPTIONAL REPRESSOR CTCFL-RELATED"/>
    <property type="match status" value="1"/>
</dbReference>
<organism evidence="7">
    <name type="scientific">Cyprideis torosa</name>
    <dbReference type="NCBI Taxonomy" id="163714"/>
    <lineage>
        <taxon>Eukaryota</taxon>
        <taxon>Metazoa</taxon>
        <taxon>Ecdysozoa</taxon>
        <taxon>Arthropoda</taxon>
        <taxon>Crustacea</taxon>
        <taxon>Oligostraca</taxon>
        <taxon>Ostracoda</taxon>
        <taxon>Podocopa</taxon>
        <taxon>Podocopida</taxon>
        <taxon>Cytherocopina</taxon>
        <taxon>Cytheroidea</taxon>
        <taxon>Cytherideidae</taxon>
        <taxon>Cyprideis</taxon>
    </lineage>
</organism>
<dbReference type="AlphaFoldDB" id="A0A7R8ZTJ1"/>
<sequence>DHHEFPESGETAPLTDVALRFKDNNSRTGGPPDQIKVSDDGTLNEKGIIREVNANRRNALLVLYAANHYPPSGISNLMSSPTREINPLPAESVEKHLHTTFKRQSHLRTHEFTHKTEKRFHCSVCGDGFRSKSGLHRHEKKHSQRNQSVCALCDQPFRLVEDLEKYLKICGKVFALRSNLDSHKFTHQTEKRFHCSICGEGFRSKAGFQRHTEKHSEEEQSVCALCDQPFRLEEDLEKHLKWHIESES</sequence>
<dbReference type="InterPro" id="IPR050888">
    <property type="entry name" value="ZnF_C2H2-type_TF"/>
</dbReference>
<dbReference type="EMBL" id="OB667261">
    <property type="protein sequence ID" value="CAD7233908.1"/>
    <property type="molecule type" value="Genomic_DNA"/>
</dbReference>
<dbReference type="OrthoDB" id="3561125at2759"/>
<evidence type="ECO:0000313" key="7">
    <source>
        <dbReference type="EMBL" id="CAD7233908.1"/>
    </source>
</evidence>
<evidence type="ECO:0000256" key="5">
    <source>
        <dbReference type="ARBA" id="ARBA00022833"/>
    </source>
</evidence>
<keyword evidence="2" id="KW-0479">Metal-binding</keyword>